<keyword evidence="2" id="KW-1185">Reference proteome</keyword>
<proteinExistence type="predicted"/>
<evidence type="ECO:0000313" key="2">
    <source>
        <dbReference type="Proteomes" id="UP000671960"/>
    </source>
</evidence>
<reference evidence="1 2" key="1">
    <citation type="submission" date="2020-03" db="EMBL/GenBank/DDBJ databases">
        <authorList>
            <person name="Bakhshi Ganjeh M."/>
        </authorList>
    </citation>
    <scope>NUCLEOTIDE SEQUENCE [LARGE SCALE GENOMIC DNA]</scope>
    <source>
        <strain evidence="2">Iran 50</strain>
    </source>
</reference>
<dbReference type="RefSeq" id="WP_208230506.1">
    <property type="nucleotide sequence ID" value="NZ_CP050854.1"/>
</dbReference>
<gene>
    <name evidence="1" type="ORF">HC231_07925</name>
</gene>
<organism evidence="1 2">
    <name type="scientific">Brenneria izadpanahii</name>
    <dbReference type="NCBI Taxonomy" id="2722756"/>
    <lineage>
        <taxon>Bacteria</taxon>
        <taxon>Pseudomonadati</taxon>
        <taxon>Pseudomonadota</taxon>
        <taxon>Gammaproteobacteria</taxon>
        <taxon>Enterobacterales</taxon>
        <taxon>Pectobacteriaceae</taxon>
        <taxon>Brenneria</taxon>
    </lineage>
</organism>
<name>A0ABX7UQ86_9GAMM</name>
<dbReference type="EMBL" id="CP050854">
    <property type="protein sequence ID" value="QTF07874.1"/>
    <property type="molecule type" value="Genomic_DNA"/>
</dbReference>
<dbReference type="Proteomes" id="UP000671960">
    <property type="component" value="Chromosome"/>
</dbReference>
<protein>
    <submittedName>
        <fullName evidence="1">Uncharacterized protein</fullName>
    </submittedName>
</protein>
<accession>A0ABX7UQ86</accession>
<sequence length="113" mass="13772">MKFTYKDSKQKNSHWKQCEKLNAPFIEISRINHEYMNIFYDITNYHINLEDISNDMKNIYLSYITFFMCNHPAIDDLYTQYYFFNLIVKYEHAEFIAEKLYDYLLSKMALSDG</sequence>
<evidence type="ECO:0000313" key="1">
    <source>
        <dbReference type="EMBL" id="QTF07874.1"/>
    </source>
</evidence>